<evidence type="ECO:0000256" key="1">
    <source>
        <dbReference type="SAM" id="Phobius"/>
    </source>
</evidence>
<feature type="transmembrane region" description="Helical" evidence="1">
    <location>
        <begin position="107"/>
        <end position="123"/>
    </location>
</feature>
<protein>
    <submittedName>
        <fullName evidence="3">EamA family transporter</fullName>
    </submittedName>
</protein>
<dbReference type="PANTHER" id="PTHR22911">
    <property type="entry name" value="ACYL-MALONYL CONDENSING ENZYME-RELATED"/>
    <property type="match status" value="1"/>
</dbReference>
<dbReference type="PANTHER" id="PTHR22911:SF79">
    <property type="entry name" value="MOBA-LIKE NTP TRANSFERASE DOMAIN-CONTAINING PROTEIN"/>
    <property type="match status" value="1"/>
</dbReference>
<feature type="transmembrane region" description="Helical" evidence="1">
    <location>
        <begin position="196"/>
        <end position="216"/>
    </location>
</feature>
<feature type="transmembrane region" description="Helical" evidence="1">
    <location>
        <begin position="135"/>
        <end position="152"/>
    </location>
</feature>
<evidence type="ECO:0000259" key="2">
    <source>
        <dbReference type="Pfam" id="PF00892"/>
    </source>
</evidence>
<dbReference type="GO" id="GO:0016020">
    <property type="term" value="C:membrane"/>
    <property type="evidence" value="ECO:0007669"/>
    <property type="project" value="InterPro"/>
</dbReference>
<proteinExistence type="predicted"/>
<evidence type="ECO:0000313" key="3">
    <source>
        <dbReference type="EMBL" id="NER16407.1"/>
    </source>
</evidence>
<keyword evidence="1" id="KW-0472">Membrane</keyword>
<dbReference type="InterPro" id="IPR000620">
    <property type="entry name" value="EamA_dom"/>
</dbReference>
<name>A0A6M0CLV1_9FLAO</name>
<comment type="caution">
    <text evidence="3">The sequence shown here is derived from an EMBL/GenBank/DDBJ whole genome shotgun (WGS) entry which is preliminary data.</text>
</comment>
<feature type="transmembrane region" description="Helical" evidence="1">
    <location>
        <begin position="249"/>
        <end position="267"/>
    </location>
</feature>
<dbReference type="AlphaFoldDB" id="A0A6M0CLV1"/>
<feature type="transmembrane region" description="Helical" evidence="1">
    <location>
        <begin position="164"/>
        <end position="184"/>
    </location>
</feature>
<accession>A0A6M0CLV1</accession>
<keyword evidence="4" id="KW-1185">Reference proteome</keyword>
<feature type="transmembrane region" description="Helical" evidence="1">
    <location>
        <begin position="54"/>
        <end position="72"/>
    </location>
</feature>
<evidence type="ECO:0000313" key="4">
    <source>
        <dbReference type="Proteomes" id="UP000474296"/>
    </source>
</evidence>
<sequence>MILISTSGALGRYVTLSPPVTIFYRAIIAVGILYVFARFRKLSFKIGSWKDRRTVVISGIFMGLHWVTYFYALQYSNVAIGMLSIFTYPVITTFLEPIILNTKFQPIHLLLAVIVLVGIYFLVPEFDISNNYTKAVLFGVFSALCYSLRNILLKGQVKSYDGSILMWYQIAVISLALFPFLFFFKNEQPEANEWGAIVLLALLTTSIGHTLFLMSFKHFSITTASLISSAQPVYGILIGILFLNEIPKYTTIIGGILILSTVVIESIRSAKKA</sequence>
<feature type="transmembrane region" description="Helical" evidence="1">
    <location>
        <begin position="78"/>
        <end position="95"/>
    </location>
</feature>
<keyword evidence="1" id="KW-1133">Transmembrane helix</keyword>
<organism evidence="3 4">
    <name type="scientific">Spongiivirga citrea</name>
    <dbReference type="NCBI Taxonomy" id="1481457"/>
    <lineage>
        <taxon>Bacteria</taxon>
        <taxon>Pseudomonadati</taxon>
        <taxon>Bacteroidota</taxon>
        <taxon>Flavobacteriia</taxon>
        <taxon>Flavobacteriales</taxon>
        <taxon>Flavobacteriaceae</taxon>
        <taxon>Spongiivirga</taxon>
    </lineage>
</organism>
<dbReference type="Pfam" id="PF00892">
    <property type="entry name" value="EamA"/>
    <property type="match status" value="2"/>
</dbReference>
<dbReference type="SUPFAM" id="SSF103481">
    <property type="entry name" value="Multidrug resistance efflux transporter EmrE"/>
    <property type="match status" value="2"/>
</dbReference>
<feature type="domain" description="EamA" evidence="2">
    <location>
        <begin position="2"/>
        <end position="122"/>
    </location>
</feature>
<reference evidence="3 4" key="1">
    <citation type="submission" date="2020-01" db="EMBL/GenBank/DDBJ databases">
        <title>Spongiivirga citrea KCTC 32990T.</title>
        <authorList>
            <person name="Wang G."/>
        </authorList>
    </citation>
    <scope>NUCLEOTIDE SEQUENCE [LARGE SCALE GENOMIC DNA]</scope>
    <source>
        <strain evidence="3 4">KCTC 32990</strain>
    </source>
</reference>
<feature type="transmembrane region" description="Helical" evidence="1">
    <location>
        <begin position="22"/>
        <end position="42"/>
    </location>
</feature>
<feature type="transmembrane region" description="Helical" evidence="1">
    <location>
        <begin position="223"/>
        <end position="243"/>
    </location>
</feature>
<feature type="domain" description="EamA" evidence="2">
    <location>
        <begin position="134"/>
        <end position="264"/>
    </location>
</feature>
<gene>
    <name evidence="3" type="ORF">GWK10_04255</name>
</gene>
<dbReference type="EMBL" id="JAABOQ010000002">
    <property type="protein sequence ID" value="NER16407.1"/>
    <property type="molecule type" value="Genomic_DNA"/>
</dbReference>
<dbReference type="InterPro" id="IPR037185">
    <property type="entry name" value="EmrE-like"/>
</dbReference>
<dbReference type="Proteomes" id="UP000474296">
    <property type="component" value="Unassembled WGS sequence"/>
</dbReference>
<keyword evidence="1" id="KW-0812">Transmembrane</keyword>